<accession>A0ABT4RM05</accession>
<sequence>MENGTVVVETGACARAATTGGVGAQAAQTAGTEEVGRISPGEFNALVNERLAAHRARVAWRSAAIRVQASARVAAVLAWPDGRSCPLGRLREAWVAHRYGLAKVVDCGTAFAGRADVGLAARTGRAIALYEDHAEHRPDGWPQSGAAALCALAAQRRATVFAGDVARLLVLAKGMRAAALIDDEARLDRARERARARRAPRPGLQFRLPAARFESSEGRRVRVRDQVLLAGGDPARWPNAELALQRLPGLGASPRLRESDRCEELDGVGARATRYRAELARGSWQVPDLRFPTNTEDLR</sequence>
<gene>
    <name evidence="1" type="ORF">OJ962_18260</name>
</gene>
<reference evidence="1" key="1">
    <citation type="submission" date="2022-10" db="EMBL/GenBank/DDBJ databases">
        <title>The WGS of Solirubrobacter sp. CPCC 204708.</title>
        <authorList>
            <person name="Jiang Z."/>
        </authorList>
    </citation>
    <scope>NUCLEOTIDE SEQUENCE</scope>
    <source>
        <strain evidence="1">CPCC 204708</strain>
    </source>
</reference>
<comment type="caution">
    <text evidence="1">The sequence shown here is derived from an EMBL/GenBank/DDBJ whole genome shotgun (WGS) entry which is preliminary data.</text>
</comment>
<protein>
    <submittedName>
        <fullName evidence="1">Uncharacterized protein</fullName>
    </submittedName>
</protein>
<keyword evidence="2" id="KW-1185">Reference proteome</keyword>
<organism evidence="1 2">
    <name type="scientific">Solirubrobacter deserti</name>
    <dbReference type="NCBI Taxonomy" id="2282478"/>
    <lineage>
        <taxon>Bacteria</taxon>
        <taxon>Bacillati</taxon>
        <taxon>Actinomycetota</taxon>
        <taxon>Thermoleophilia</taxon>
        <taxon>Solirubrobacterales</taxon>
        <taxon>Solirubrobacteraceae</taxon>
        <taxon>Solirubrobacter</taxon>
    </lineage>
</organism>
<proteinExistence type="predicted"/>
<dbReference type="Proteomes" id="UP001147700">
    <property type="component" value="Unassembled WGS sequence"/>
</dbReference>
<dbReference type="RefSeq" id="WP_270006516.1">
    <property type="nucleotide sequence ID" value="NZ_JAPCID010000026.1"/>
</dbReference>
<name>A0ABT4RM05_9ACTN</name>
<evidence type="ECO:0000313" key="1">
    <source>
        <dbReference type="EMBL" id="MDA0139453.1"/>
    </source>
</evidence>
<dbReference type="EMBL" id="JAPCID010000026">
    <property type="protein sequence ID" value="MDA0139453.1"/>
    <property type="molecule type" value="Genomic_DNA"/>
</dbReference>
<evidence type="ECO:0000313" key="2">
    <source>
        <dbReference type="Proteomes" id="UP001147700"/>
    </source>
</evidence>